<accession>A0AAU7X4U0</accession>
<protein>
    <submittedName>
        <fullName evidence="3">Uncharacterized protein</fullName>
    </submittedName>
</protein>
<dbReference type="KEGG" id="mflg:ABS361_11930"/>
<dbReference type="AlphaFoldDB" id="A0AAU7X4U0"/>
<reference evidence="3" key="1">
    <citation type="submission" date="2024-06" db="EMBL/GenBank/DDBJ databases">
        <title>Methylostella associata gen. nov., sp. nov., a novel Ancalomicrobiaceae-affiliated facultatively methylotrophic bacteria that feed on methanotrophs of the genus Methylococcus.</title>
        <authorList>
            <person name="Saltykova V."/>
            <person name="Danilova O.V."/>
            <person name="Oshkin I.Y."/>
            <person name="Belova S.E."/>
            <person name="Pimenov N.V."/>
            <person name="Dedysh S.N."/>
        </authorList>
    </citation>
    <scope>NUCLEOTIDE SEQUENCE</scope>
    <source>
        <strain evidence="3">S20</strain>
    </source>
</reference>
<dbReference type="RefSeq" id="WP_407047931.1">
    <property type="nucleotide sequence ID" value="NZ_CP158568.1"/>
</dbReference>
<evidence type="ECO:0000313" key="3">
    <source>
        <dbReference type="EMBL" id="XBY42830.1"/>
    </source>
</evidence>
<proteinExistence type="predicted"/>
<gene>
    <name evidence="3" type="ORF">ABS361_11930</name>
</gene>
<evidence type="ECO:0000256" key="2">
    <source>
        <dbReference type="SAM" id="SignalP"/>
    </source>
</evidence>
<feature type="signal peptide" evidence="2">
    <location>
        <begin position="1"/>
        <end position="42"/>
    </location>
</feature>
<name>A0AAU7X4U0_9HYPH</name>
<sequence length="244" mass="26208">MRSPTPRPSLAPILRRSPPRPCFALAIAATLALVPIAPPAFAAETPAGQGANGQGANGQGAPQVANPVEDFNRTLGDVKRNLGSLTGRIEQSTREIEKQTAPDAAKKDLAELQALIAEALGAVSDNGAVATLGQKVIDYSRAKQRQIEAETRFSAEERQYLLGEWNRIGTEAKKATDDLTNARGEFTKLLKTVQTRSDYIEELQALNNAEQMLQVIRRLADDIRNASSALKGFIQAVTPPEPGT</sequence>
<feature type="region of interest" description="Disordered" evidence="1">
    <location>
        <begin position="45"/>
        <end position="67"/>
    </location>
</feature>
<dbReference type="EMBL" id="CP158568">
    <property type="protein sequence ID" value="XBY42830.1"/>
    <property type="molecule type" value="Genomic_DNA"/>
</dbReference>
<feature type="chain" id="PRO_5043661202" evidence="2">
    <location>
        <begin position="43"/>
        <end position="244"/>
    </location>
</feature>
<evidence type="ECO:0000256" key="1">
    <source>
        <dbReference type="SAM" id="MobiDB-lite"/>
    </source>
</evidence>
<organism evidence="3">
    <name type="scientific">Methyloraptor flagellatus</name>
    <dbReference type="NCBI Taxonomy" id="3162530"/>
    <lineage>
        <taxon>Bacteria</taxon>
        <taxon>Pseudomonadati</taxon>
        <taxon>Pseudomonadota</taxon>
        <taxon>Alphaproteobacteria</taxon>
        <taxon>Hyphomicrobiales</taxon>
        <taxon>Ancalomicrobiaceae</taxon>
        <taxon>Methyloraptor</taxon>
    </lineage>
</organism>
<keyword evidence="2" id="KW-0732">Signal</keyword>